<dbReference type="Gramene" id="KVH92035">
    <property type="protein sequence ID" value="KVH92035"/>
    <property type="gene ID" value="Ccrd_005936"/>
</dbReference>
<dbReference type="InterPro" id="IPR038765">
    <property type="entry name" value="Papain-like_cys_pep_sf"/>
</dbReference>
<comment type="similarity">
    <text evidence="1">Belongs to the peptidase C48 family.</text>
</comment>
<evidence type="ECO:0000256" key="3">
    <source>
        <dbReference type="ARBA" id="ARBA00022801"/>
    </source>
</evidence>
<evidence type="ECO:0000256" key="1">
    <source>
        <dbReference type="ARBA" id="ARBA00005234"/>
    </source>
</evidence>
<organism evidence="5 6">
    <name type="scientific">Cynara cardunculus var. scolymus</name>
    <name type="common">Globe artichoke</name>
    <name type="synonym">Cynara scolymus</name>
    <dbReference type="NCBI Taxonomy" id="59895"/>
    <lineage>
        <taxon>Eukaryota</taxon>
        <taxon>Viridiplantae</taxon>
        <taxon>Streptophyta</taxon>
        <taxon>Embryophyta</taxon>
        <taxon>Tracheophyta</taxon>
        <taxon>Spermatophyta</taxon>
        <taxon>Magnoliopsida</taxon>
        <taxon>eudicotyledons</taxon>
        <taxon>Gunneridae</taxon>
        <taxon>Pentapetalae</taxon>
        <taxon>asterids</taxon>
        <taxon>campanulids</taxon>
        <taxon>Asterales</taxon>
        <taxon>Asteraceae</taxon>
        <taxon>Carduoideae</taxon>
        <taxon>Cardueae</taxon>
        <taxon>Carduinae</taxon>
        <taxon>Cynara</taxon>
    </lineage>
</organism>
<proteinExistence type="inferred from homology"/>
<dbReference type="PANTHER" id="PTHR34835">
    <property type="entry name" value="OS07G0283600 PROTEIN-RELATED"/>
    <property type="match status" value="1"/>
</dbReference>
<dbReference type="SUPFAM" id="SSF54001">
    <property type="entry name" value="Cysteine proteinases"/>
    <property type="match status" value="1"/>
</dbReference>
<dbReference type="PANTHER" id="PTHR34835:SF90">
    <property type="entry name" value="AMINOTRANSFERASE-LIKE PLANT MOBILE DOMAIN-CONTAINING PROTEIN"/>
    <property type="match status" value="1"/>
</dbReference>
<dbReference type="InterPro" id="IPR003653">
    <property type="entry name" value="Peptidase_C48_C"/>
</dbReference>
<dbReference type="PROSITE" id="PS50600">
    <property type="entry name" value="ULP_PROTEASE"/>
    <property type="match status" value="1"/>
</dbReference>
<keyword evidence="6" id="KW-1185">Reference proteome</keyword>
<evidence type="ECO:0000259" key="4">
    <source>
        <dbReference type="PROSITE" id="PS50600"/>
    </source>
</evidence>
<feature type="domain" description="Ubiquitin-like protease family profile" evidence="4">
    <location>
        <begin position="448"/>
        <end position="615"/>
    </location>
</feature>
<dbReference type="Gene3D" id="3.40.395.10">
    <property type="entry name" value="Adenoviral Proteinase, Chain A"/>
    <property type="match status" value="1"/>
</dbReference>
<reference evidence="5 6" key="1">
    <citation type="journal article" date="2016" name="Sci. Rep.">
        <title>The genome sequence of the outbreeding globe artichoke constructed de novo incorporating a phase-aware low-pass sequencing strategy of F1 progeny.</title>
        <authorList>
            <person name="Scaglione D."/>
            <person name="Reyes-Chin-Wo S."/>
            <person name="Acquadro A."/>
            <person name="Froenicke L."/>
            <person name="Portis E."/>
            <person name="Beitel C."/>
            <person name="Tirone M."/>
            <person name="Mauro R."/>
            <person name="Lo Monaco A."/>
            <person name="Mauromicale G."/>
            <person name="Faccioli P."/>
            <person name="Cattivelli L."/>
            <person name="Rieseberg L."/>
            <person name="Michelmore R."/>
            <person name="Lanteri S."/>
        </authorList>
    </citation>
    <scope>NUCLEOTIDE SEQUENCE [LARGE SCALE GENOMIC DNA]</scope>
    <source>
        <strain evidence="5">2C</strain>
    </source>
</reference>
<name>A0A118JV61_CYNCS</name>
<dbReference type="OMA" id="FHEEAEC"/>
<protein>
    <submittedName>
        <fullName evidence="5">Peptidase C48, SUMO/Sentrin/Ubl1</fullName>
    </submittedName>
</protein>
<dbReference type="Proteomes" id="UP000243975">
    <property type="component" value="Unassembled WGS sequence"/>
</dbReference>
<keyword evidence="2" id="KW-0645">Protease</keyword>
<dbReference type="AlphaFoldDB" id="A0A118JV61"/>
<keyword evidence="3" id="KW-0378">Hydrolase</keyword>
<dbReference type="Pfam" id="PF02902">
    <property type="entry name" value="Peptidase_C48"/>
    <property type="match status" value="1"/>
</dbReference>
<dbReference type="GO" id="GO:0006508">
    <property type="term" value="P:proteolysis"/>
    <property type="evidence" value="ECO:0007669"/>
    <property type="project" value="UniProtKB-KW"/>
</dbReference>
<evidence type="ECO:0000256" key="2">
    <source>
        <dbReference type="ARBA" id="ARBA00022670"/>
    </source>
</evidence>
<gene>
    <name evidence="5" type="ORF">Ccrd_005936</name>
</gene>
<accession>A0A118JV61</accession>
<dbReference type="EMBL" id="LEKV01004871">
    <property type="protein sequence ID" value="KVH92035.1"/>
    <property type="molecule type" value="Genomic_DNA"/>
</dbReference>
<dbReference type="GO" id="GO:0008234">
    <property type="term" value="F:cysteine-type peptidase activity"/>
    <property type="evidence" value="ECO:0007669"/>
    <property type="project" value="InterPro"/>
</dbReference>
<evidence type="ECO:0000313" key="5">
    <source>
        <dbReference type="EMBL" id="KVH92035.1"/>
    </source>
</evidence>
<comment type="caution">
    <text evidence="5">The sequence shown here is derived from an EMBL/GenBank/DDBJ whole genome shotgun (WGS) entry which is preliminary data.</text>
</comment>
<evidence type="ECO:0000313" key="6">
    <source>
        <dbReference type="Proteomes" id="UP000243975"/>
    </source>
</evidence>
<sequence length="619" mass="70763">MELKVVNGGIPITIESIHKLLGLRMGGVDILEMDEVEDSKNMTTTWRKQFDKKKMRPKDIMKIMQSSRDAGFNFKLNFLVLFVNLMVECNRMGCCNFGFLSRIESEDVIPGIDWCKYIYGKIKTSKSRWRRDSRMCFYAGPLTYLALLYVEATISPKVVVEHKGHAISAWNLDLLKKRQSTEIKDGGFGLLPIRSNAESSEDVHHRYASNQENIGETSTPKNLSKEDHVQRILVKIAVVLSARVEAEMEIKEAMSKFPEEEEFKQYKKQLDDMFNEGACNMTHDTHSSGLKDHSTAKSDRHPSLDIVVSQPSGFNEKTLPTVWLSPGFIEAVDKVVENTISTSKTKRPYAAITPPKFDLGIIPITQSKPLSMVFHEEAECIERCPSVERYNVSEDAKKYKVERASRRELKLGDHLRSPFVIRAVELNVTPEERKIHEWVVAGLGGNELLFSTPNDTKLHRHAVESLGRTTTINGDSKLISKNVNHNTQYALFNKGLLSSAKNNWEVVQMRNVDLVFFPLLDKGHYYIVVFNLKNPSVVVIDNIYQEVSDDDQHLQMYDFIIDILQILMIMHLNAVGYPVGRELDEIGQERLRMDWQTQNNFDDCGVFAMRHMETYMGDV</sequence>